<organism evidence="7 8">
    <name type="scientific">Nocardioides mangrovicus</name>
    <dbReference type="NCBI Taxonomy" id="2478913"/>
    <lineage>
        <taxon>Bacteria</taxon>
        <taxon>Bacillati</taxon>
        <taxon>Actinomycetota</taxon>
        <taxon>Actinomycetes</taxon>
        <taxon>Propionibacteriales</taxon>
        <taxon>Nocardioidaceae</taxon>
        <taxon>Nocardioides</taxon>
    </lineage>
</organism>
<keyword evidence="4" id="KW-0572">Peptidoglycan-anchor</keyword>
<dbReference type="Gene3D" id="2.60.40.3440">
    <property type="match status" value="8"/>
</dbReference>
<evidence type="ECO:0000259" key="6">
    <source>
        <dbReference type="PROSITE" id="PS50847"/>
    </source>
</evidence>
<dbReference type="EMBL" id="RDBE01000006">
    <property type="protein sequence ID" value="RLV49889.1"/>
    <property type="molecule type" value="Genomic_DNA"/>
</dbReference>
<feature type="domain" description="Gram-positive cocci surface proteins LPxTG" evidence="6">
    <location>
        <begin position="1336"/>
        <end position="1369"/>
    </location>
</feature>
<dbReference type="OrthoDB" id="9758957at2"/>
<evidence type="ECO:0000256" key="4">
    <source>
        <dbReference type="ARBA" id="ARBA00023088"/>
    </source>
</evidence>
<protein>
    <submittedName>
        <fullName evidence="7">Tandem-95 repeat protein</fullName>
    </submittedName>
</protein>
<evidence type="ECO:0000256" key="1">
    <source>
        <dbReference type="ARBA" id="ARBA00022512"/>
    </source>
</evidence>
<dbReference type="RefSeq" id="WP_121805653.1">
    <property type="nucleotide sequence ID" value="NZ_RDBE01000006.1"/>
</dbReference>
<dbReference type="NCBIfam" id="NF012211">
    <property type="entry name" value="tand_rpt_95"/>
    <property type="match status" value="7"/>
</dbReference>
<gene>
    <name evidence="7" type="ORF">D9V37_08370</name>
</gene>
<dbReference type="Pfam" id="PF17963">
    <property type="entry name" value="Big_9"/>
    <property type="match status" value="8"/>
</dbReference>
<dbReference type="Gene3D" id="2.60.40.4070">
    <property type="match status" value="1"/>
</dbReference>
<keyword evidence="2" id="KW-0964">Secreted</keyword>
<accession>A0A3L8P5H4</accession>
<evidence type="ECO:0000256" key="3">
    <source>
        <dbReference type="ARBA" id="ARBA00022729"/>
    </source>
</evidence>
<name>A0A3L8P5H4_9ACTN</name>
<keyword evidence="1" id="KW-0134">Cell wall</keyword>
<dbReference type="NCBIfam" id="TIGR01167">
    <property type="entry name" value="LPXTG_anchor"/>
    <property type="match status" value="1"/>
</dbReference>
<sequence>MNATHRGRRKVPLRGYATGLLGVLLLAMLLPVSGFADGSRTLNPTDTTCGTASSCRANLWWHKATYGPASSRIQQRTLLTVYLRSGEQLLLGSSAVGVDQGDAWVWAPGAITDEQATDLPGINGAAGGPVFKCSTQRAATGVSAQGRITTRAQEQQGPRSVDGTTNTAGWVPCSYAAPATGLYKVAFFGTAGPNPTNDSTSPTGETKLSSAGNFSSTQGTSVAAWDATVRPTVSSTQGIAGRVFSYVLEQTTGANQRPIAQTLYATTSDGYVYRLDTRGLDPAGFMLFSSGRGFLDPAGEPLFHDVVGNSNDLSTVQGGVSFAAPEFPISQSPLAPETLAALGVPAGPTAPTLGDLTFEGAATGRHVFVGRGGTFRFTTNVAGRYEIVISRDGNGFDPGTTTNRVLRGTVPAGSQSVVWNGKDNAGTDFPAGATYTVRARVEAGMAHFPLIDAENSTRGGPSVTLTNPPGGSCAFGGSCTRAFYDDRGYTTSAGNVGTPGSTLCGLNPPTVNHSDGVDGYDSSGTQRAYGSTTSTDANAGCSGQFGDWKALDTWVFHPSDQQAASLTVDAVPAGPVAVDDSAGVPAGTVLRVAAGDTAGLLRNDSGTQLAVSGHTTPAHGGLTVAADGSWVYTPDHGFSGDDAFGYTVTDPAGQTASATVRIVVAPVAAADAVATGADLARTVTAADGVLANDTGSGLTVVASTAPGHGTATVGTAGGFTYTPAVGYSGSDSFDYTARDSAGRSVTATVSVVVTPRAVADSAATRAGHALEVDPAGVLGNDHGTSLVVTAATTPGHGTLTWTAAGGYHYEPAAGFSGDDSFRYTLTDAAGRTDQATVSITVTPVATDDAGTTSAGTVLVVPSSAGVLANDAGSGLRAAVSSAPSHGTLVLDADGGYRYEPSPGWSGPDSFIYTATDSAGRTATAAVGLQVVPRAVDDVELLVAGGLLDVAAPGVLGNDVGTSPHVSGHTAPTHGVLGIAADGSFTYRPAAGFSGDDSFGYTLTDAAGQAATATVSVVVAPRSFDDTAQATAGTDLVVLTSAGVLVNDLGTGLVVTASSAPAHGTASVDPTGSFVYRPASGFSGEDHLDYTVRDAAGRTATAGIDVVVVPHAADDAYLTPCGTPLTVTAADGLLRNDAGSALTVVGIDLPGHGAVSVRADGSLAYSADPGFAGADGFGYRVRDARGRSAAASVRVGVGPCAVPDRSTTPAGRPITLDTLANDRGSSLHLVSVTQPPAGTGTLVVDGDLVRFTPAPGFSGTVTFSYTVVDADGQTSTAQSSVTVMATRAAGTGTGTTTGTTTGGWTSVVHHGATVTSSSTSSSTVHPAAAAPAASPVLPATGNEAGPGLPLGGAAMTLLGALLVTRRRRRG</sequence>
<proteinExistence type="predicted"/>
<dbReference type="PROSITE" id="PS50847">
    <property type="entry name" value="GRAM_POS_ANCHORING"/>
    <property type="match status" value="1"/>
</dbReference>
<reference evidence="7 8" key="1">
    <citation type="submission" date="2018-10" db="EMBL/GenBank/DDBJ databases">
        <title>Marmoricola sp. 4Q3S-7 whole genome shotgun sequence.</title>
        <authorList>
            <person name="Li F."/>
        </authorList>
    </citation>
    <scope>NUCLEOTIDE SEQUENCE [LARGE SCALE GENOMIC DNA]</scope>
    <source>
        <strain evidence="7 8">4Q3S-7</strain>
    </source>
</reference>
<feature type="region of interest" description="Disordered" evidence="5">
    <location>
        <begin position="142"/>
        <end position="165"/>
    </location>
</feature>
<comment type="caution">
    <text evidence="7">The sequence shown here is derived from an EMBL/GenBank/DDBJ whole genome shotgun (WGS) entry which is preliminary data.</text>
</comment>
<evidence type="ECO:0000256" key="5">
    <source>
        <dbReference type="SAM" id="MobiDB-lite"/>
    </source>
</evidence>
<dbReference type="Proteomes" id="UP000281708">
    <property type="component" value="Unassembled WGS sequence"/>
</dbReference>
<keyword evidence="3" id="KW-0732">Signal</keyword>
<evidence type="ECO:0000313" key="7">
    <source>
        <dbReference type="EMBL" id="RLV49889.1"/>
    </source>
</evidence>
<feature type="region of interest" description="Disordered" evidence="5">
    <location>
        <begin position="194"/>
        <end position="214"/>
    </location>
</feature>
<evidence type="ECO:0000256" key="2">
    <source>
        <dbReference type="ARBA" id="ARBA00022525"/>
    </source>
</evidence>
<dbReference type="InterPro" id="IPR019931">
    <property type="entry name" value="LPXTG_anchor"/>
</dbReference>
<evidence type="ECO:0000313" key="8">
    <source>
        <dbReference type="Proteomes" id="UP000281708"/>
    </source>
</evidence>
<keyword evidence="8" id="KW-1185">Reference proteome</keyword>
<dbReference type="Pfam" id="PF00746">
    <property type="entry name" value="Gram_pos_anchor"/>
    <property type="match status" value="1"/>
</dbReference>